<sequence length="347" mass="36688">MKKFNTYRLRFLIMLAVVAVVAMGYFTAGGIGNLCGIGFESITLLCPLGALLAMIAERTAIPMAVVSVVAVLVACIALGKVFCSWVCPVHFMSGLRRKKDKKAPGKRAAEGAAHLAAEASDAAEAEAFLEPAPLTASERKALGGCATCASPCGKSKGVKIDSRHGILAAALGSTLIFGFPVFCLICPIGLTFATVLLVMRLFAFGDVTWTVLAFPAIILIEILLLPKWCQRFCPLGALLSLFSGLNRTFRPQVNAETCLRESQGKACNLCEKACPEGINLHDVAAGETTLNDCSKCRACADVCPEHAITFPLFPKKTAQISMITGEAEPVRADGPADEAASFEAEGR</sequence>
<evidence type="ECO:0000313" key="10">
    <source>
        <dbReference type="EMBL" id="RNL48970.1"/>
    </source>
</evidence>
<keyword evidence="11" id="KW-1185">Reference proteome</keyword>
<feature type="region of interest" description="Disordered" evidence="7">
    <location>
        <begin position="328"/>
        <end position="347"/>
    </location>
</feature>
<dbReference type="SUPFAM" id="SSF54862">
    <property type="entry name" value="4Fe-4S ferredoxins"/>
    <property type="match status" value="1"/>
</dbReference>
<keyword evidence="8" id="KW-0472">Membrane</keyword>
<evidence type="ECO:0000259" key="9">
    <source>
        <dbReference type="PROSITE" id="PS51379"/>
    </source>
</evidence>
<feature type="transmembrane region" description="Helical" evidence="8">
    <location>
        <begin position="207"/>
        <end position="225"/>
    </location>
</feature>
<dbReference type="Pfam" id="PF00037">
    <property type="entry name" value="Fer4"/>
    <property type="match status" value="1"/>
</dbReference>
<evidence type="ECO:0000313" key="11">
    <source>
        <dbReference type="Proteomes" id="UP000278632"/>
    </source>
</evidence>
<dbReference type="InterPro" id="IPR017900">
    <property type="entry name" value="4Fe4S_Fe_S_CS"/>
</dbReference>
<evidence type="ECO:0000256" key="6">
    <source>
        <dbReference type="ARBA" id="ARBA00023014"/>
    </source>
</evidence>
<keyword evidence="6" id="KW-0411">Iron-sulfur</keyword>
<dbReference type="GO" id="GO:0046872">
    <property type="term" value="F:metal ion binding"/>
    <property type="evidence" value="ECO:0007669"/>
    <property type="project" value="UniProtKB-KW"/>
</dbReference>
<feature type="transmembrane region" description="Helical" evidence="8">
    <location>
        <begin position="166"/>
        <end position="195"/>
    </location>
</feature>
<accession>A0A3N0BKL3</accession>
<evidence type="ECO:0000256" key="2">
    <source>
        <dbReference type="ARBA" id="ARBA00022485"/>
    </source>
</evidence>
<dbReference type="EMBL" id="QICD01000001">
    <property type="protein sequence ID" value="RNL48970.1"/>
    <property type="molecule type" value="Genomic_DNA"/>
</dbReference>
<dbReference type="PANTHER" id="PTHR30176">
    <property type="entry name" value="FERREDOXIN-TYPE PROTEIN NAPH"/>
    <property type="match status" value="1"/>
</dbReference>
<evidence type="ECO:0000256" key="3">
    <source>
        <dbReference type="ARBA" id="ARBA00022723"/>
    </source>
</evidence>
<dbReference type="AlphaFoldDB" id="A0A3N0BKL3"/>
<dbReference type="PROSITE" id="PS00198">
    <property type="entry name" value="4FE4S_FER_1"/>
    <property type="match status" value="1"/>
</dbReference>
<feature type="domain" description="4Fe-4S ferredoxin-type" evidence="9">
    <location>
        <begin position="284"/>
        <end position="313"/>
    </location>
</feature>
<comment type="caution">
    <text evidence="10">The sequence shown here is derived from an EMBL/GenBank/DDBJ whole genome shotgun (WGS) entry which is preliminary data.</text>
</comment>
<organism evidence="10 11">
    <name type="scientific">Paraeggerthella hongkongensis</name>
    <dbReference type="NCBI Taxonomy" id="230658"/>
    <lineage>
        <taxon>Bacteria</taxon>
        <taxon>Bacillati</taxon>
        <taxon>Actinomycetota</taxon>
        <taxon>Coriobacteriia</taxon>
        <taxon>Eggerthellales</taxon>
        <taxon>Eggerthellaceae</taxon>
        <taxon>Paraeggerthella</taxon>
    </lineage>
</organism>
<protein>
    <submittedName>
        <fullName evidence="10">Ferredoxin</fullName>
    </submittedName>
</protein>
<keyword evidence="3" id="KW-0479">Metal-binding</keyword>
<dbReference type="Proteomes" id="UP000278632">
    <property type="component" value="Unassembled WGS sequence"/>
</dbReference>
<keyword evidence="1" id="KW-0813">Transport</keyword>
<evidence type="ECO:0000256" key="4">
    <source>
        <dbReference type="ARBA" id="ARBA00022982"/>
    </source>
</evidence>
<dbReference type="RefSeq" id="WP_123191052.1">
    <property type="nucleotide sequence ID" value="NZ_QICD01000001.1"/>
</dbReference>
<name>A0A3N0BKL3_9ACTN</name>
<dbReference type="PANTHER" id="PTHR30176:SF3">
    <property type="entry name" value="FERREDOXIN-TYPE PROTEIN NAPH"/>
    <property type="match status" value="1"/>
</dbReference>
<evidence type="ECO:0000256" key="7">
    <source>
        <dbReference type="SAM" id="MobiDB-lite"/>
    </source>
</evidence>
<feature type="transmembrane region" description="Helical" evidence="8">
    <location>
        <begin position="12"/>
        <end position="39"/>
    </location>
</feature>
<keyword evidence="8" id="KW-1133">Transmembrane helix</keyword>
<keyword evidence="2" id="KW-0004">4Fe-4S</keyword>
<keyword evidence="4" id="KW-0249">Electron transport</keyword>
<dbReference type="InterPro" id="IPR017896">
    <property type="entry name" value="4Fe4S_Fe-S-bd"/>
</dbReference>
<evidence type="ECO:0000256" key="8">
    <source>
        <dbReference type="SAM" id="Phobius"/>
    </source>
</evidence>
<feature type="transmembrane region" description="Helical" evidence="8">
    <location>
        <begin position="59"/>
        <end position="92"/>
    </location>
</feature>
<keyword evidence="8" id="KW-0812">Transmembrane</keyword>
<evidence type="ECO:0000256" key="1">
    <source>
        <dbReference type="ARBA" id="ARBA00022448"/>
    </source>
</evidence>
<dbReference type="InterPro" id="IPR051684">
    <property type="entry name" value="Electron_Trans/Redox"/>
</dbReference>
<keyword evidence="5" id="KW-0408">Iron</keyword>
<gene>
    <name evidence="10" type="ORF">DMP08_00465</name>
</gene>
<proteinExistence type="predicted"/>
<dbReference type="Gene3D" id="3.30.70.20">
    <property type="match status" value="1"/>
</dbReference>
<dbReference type="GO" id="GO:0051539">
    <property type="term" value="F:4 iron, 4 sulfur cluster binding"/>
    <property type="evidence" value="ECO:0007669"/>
    <property type="project" value="UniProtKB-KW"/>
</dbReference>
<dbReference type="OrthoDB" id="3174284at2"/>
<reference evidence="11" key="1">
    <citation type="submission" date="2018-05" db="EMBL/GenBank/DDBJ databases">
        <title>Genome Sequencing of selected type strains of the family Eggerthellaceae.</title>
        <authorList>
            <person name="Danylec N."/>
            <person name="Stoll D.A."/>
            <person name="Doetsch A."/>
            <person name="Huch M."/>
        </authorList>
    </citation>
    <scope>NUCLEOTIDE SEQUENCE [LARGE SCALE GENOMIC DNA]</scope>
    <source>
        <strain evidence="11">DSM 16106</strain>
    </source>
</reference>
<dbReference type="PROSITE" id="PS51379">
    <property type="entry name" value="4FE4S_FER_2"/>
    <property type="match status" value="1"/>
</dbReference>
<dbReference type="Pfam" id="PF12801">
    <property type="entry name" value="Fer4_5"/>
    <property type="match status" value="2"/>
</dbReference>
<evidence type="ECO:0000256" key="5">
    <source>
        <dbReference type="ARBA" id="ARBA00023004"/>
    </source>
</evidence>
<dbReference type="GO" id="GO:0005886">
    <property type="term" value="C:plasma membrane"/>
    <property type="evidence" value="ECO:0007669"/>
    <property type="project" value="TreeGrafter"/>
</dbReference>